<dbReference type="SUPFAM" id="SSF48264">
    <property type="entry name" value="Cytochrome P450"/>
    <property type="match status" value="1"/>
</dbReference>
<dbReference type="AlphaFoldDB" id="A0AAP0B5D8"/>
<dbReference type="GO" id="GO:0016705">
    <property type="term" value="F:oxidoreductase activity, acting on paired donors, with incorporation or reduction of molecular oxygen"/>
    <property type="evidence" value="ECO:0007669"/>
    <property type="project" value="InterPro"/>
</dbReference>
<organism evidence="7 8">
    <name type="scientific">Platanthera zijinensis</name>
    <dbReference type="NCBI Taxonomy" id="2320716"/>
    <lineage>
        <taxon>Eukaryota</taxon>
        <taxon>Viridiplantae</taxon>
        <taxon>Streptophyta</taxon>
        <taxon>Embryophyta</taxon>
        <taxon>Tracheophyta</taxon>
        <taxon>Spermatophyta</taxon>
        <taxon>Magnoliopsida</taxon>
        <taxon>Liliopsida</taxon>
        <taxon>Asparagales</taxon>
        <taxon>Orchidaceae</taxon>
        <taxon>Orchidoideae</taxon>
        <taxon>Orchideae</taxon>
        <taxon>Orchidinae</taxon>
        <taxon>Platanthera</taxon>
    </lineage>
</organism>
<keyword evidence="6" id="KW-1133">Transmembrane helix</keyword>
<evidence type="ECO:0000256" key="2">
    <source>
        <dbReference type="ARBA" id="ARBA00022617"/>
    </source>
</evidence>
<evidence type="ECO:0000256" key="1">
    <source>
        <dbReference type="ARBA" id="ARBA00010617"/>
    </source>
</evidence>
<dbReference type="InterPro" id="IPR036396">
    <property type="entry name" value="Cyt_P450_sf"/>
</dbReference>
<dbReference type="PANTHER" id="PTHR47955">
    <property type="entry name" value="CYTOCHROME P450 FAMILY 71 PROTEIN"/>
    <property type="match status" value="1"/>
</dbReference>
<dbReference type="EMBL" id="JBBWWQ010000015">
    <property type="protein sequence ID" value="KAK8928759.1"/>
    <property type="molecule type" value="Genomic_DNA"/>
</dbReference>
<keyword evidence="6" id="KW-0812">Transmembrane</keyword>
<proteinExistence type="inferred from homology"/>
<evidence type="ECO:0000313" key="8">
    <source>
        <dbReference type="Proteomes" id="UP001418222"/>
    </source>
</evidence>
<accession>A0AAP0B5D8</accession>
<comment type="caution">
    <text evidence="7">The sequence shown here is derived from an EMBL/GenBank/DDBJ whole genome shotgun (WGS) entry which is preliminary data.</text>
</comment>
<dbReference type="GO" id="GO:0020037">
    <property type="term" value="F:heme binding"/>
    <property type="evidence" value="ECO:0007669"/>
    <property type="project" value="InterPro"/>
</dbReference>
<name>A0AAP0B5D8_9ASPA</name>
<dbReference type="Proteomes" id="UP001418222">
    <property type="component" value="Unassembled WGS sequence"/>
</dbReference>
<keyword evidence="8" id="KW-1185">Reference proteome</keyword>
<keyword evidence="4" id="KW-0560">Oxidoreductase</keyword>
<sequence length="104" mass="12000">MELSYTALFLASIFSFFFIALKIMNSKKHRKEGGRETSGPWNLPILGSLHHILSLKIPHHTFCDISTIYDPIMRLKRIEIHTLIISSVEGVREIMKTRDIVFTT</sequence>
<gene>
    <name evidence="7" type="primary">CYP71D9</name>
    <name evidence="7" type="ORF">KSP39_PZI017809</name>
</gene>
<dbReference type="GO" id="GO:0004497">
    <property type="term" value="F:monooxygenase activity"/>
    <property type="evidence" value="ECO:0007669"/>
    <property type="project" value="InterPro"/>
</dbReference>
<evidence type="ECO:0000256" key="4">
    <source>
        <dbReference type="ARBA" id="ARBA00023002"/>
    </source>
</evidence>
<evidence type="ECO:0000256" key="3">
    <source>
        <dbReference type="ARBA" id="ARBA00022723"/>
    </source>
</evidence>
<evidence type="ECO:0000256" key="6">
    <source>
        <dbReference type="SAM" id="Phobius"/>
    </source>
</evidence>
<evidence type="ECO:0000256" key="5">
    <source>
        <dbReference type="ARBA" id="ARBA00023004"/>
    </source>
</evidence>
<keyword evidence="2" id="KW-0349">Heme</keyword>
<protein>
    <submittedName>
        <fullName evidence="7">Cytochrome P450 71D9</fullName>
    </submittedName>
</protein>
<evidence type="ECO:0000313" key="7">
    <source>
        <dbReference type="EMBL" id="KAK8928759.1"/>
    </source>
</evidence>
<keyword evidence="6" id="KW-0472">Membrane</keyword>
<dbReference type="PANTHER" id="PTHR47955:SF8">
    <property type="entry name" value="CYTOCHROME P450 71D11-LIKE"/>
    <property type="match status" value="1"/>
</dbReference>
<keyword evidence="5" id="KW-0408">Iron</keyword>
<keyword evidence="3" id="KW-0479">Metal-binding</keyword>
<dbReference type="GO" id="GO:0005506">
    <property type="term" value="F:iron ion binding"/>
    <property type="evidence" value="ECO:0007669"/>
    <property type="project" value="InterPro"/>
</dbReference>
<comment type="similarity">
    <text evidence="1">Belongs to the cytochrome P450 family.</text>
</comment>
<reference evidence="7 8" key="1">
    <citation type="journal article" date="2022" name="Nat. Plants">
        <title>Genomes of leafy and leafless Platanthera orchids illuminate the evolution of mycoheterotrophy.</title>
        <authorList>
            <person name="Li M.H."/>
            <person name="Liu K.W."/>
            <person name="Li Z."/>
            <person name="Lu H.C."/>
            <person name="Ye Q.L."/>
            <person name="Zhang D."/>
            <person name="Wang J.Y."/>
            <person name="Li Y.F."/>
            <person name="Zhong Z.M."/>
            <person name="Liu X."/>
            <person name="Yu X."/>
            <person name="Liu D.K."/>
            <person name="Tu X.D."/>
            <person name="Liu B."/>
            <person name="Hao Y."/>
            <person name="Liao X.Y."/>
            <person name="Jiang Y.T."/>
            <person name="Sun W.H."/>
            <person name="Chen J."/>
            <person name="Chen Y.Q."/>
            <person name="Ai Y."/>
            <person name="Zhai J.W."/>
            <person name="Wu S.S."/>
            <person name="Zhou Z."/>
            <person name="Hsiao Y.Y."/>
            <person name="Wu W.L."/>
            <person name="Chen Y.Y."/>
            <person name="Lin Y.F."/>
            <person name="Hsu J.L."/>
            <person name="Li C.Y."/>
            <person name="Wang Z.W."/>
            <person name="Zhao X."/>
            <person name="Zhong W.Y."/>
            <person name="Ma X.K."/>
            <person name="Ma L."/>
            <person name="Huang J."/>
            <person name="Chen G.Z."/>
            <person name="Huang M.Z."/>
            <person name="Huang L."/>
            <person name="Peng D.H."/>
            <person name="Luo Y.B."/>
            <person name="Zou S.Q."/>
            <person name="Chen S.P."/>
            <person name="Lan S."/>
            <person name="Tsai W.C."/>
            <person name="Van de Peer Y."/>
            <person name="Liu Z.J."/>
        </authorList>
    </citation>
    <scope>NUCLEOTIDE SEQUENCE [LARGE SCALE GENOMIC DNA]</scope>
    <source>
        <strain evidence="7">Lor287</strain>
    </source>
</reference>
<feature type="transmembrane region" description="Helical" evidence="6">
    <location>
        <begin position="6"/>
        <end position="25"/>
    </location>
</feature>
<dbReference type="Gene3D" id="1.10.630.10">
    <property type="entry name" value="Cytochrome P450"/>
    <property type="match status" value="1"/>
</dbReference>